<dbReference type="AlphaFoldDB" id="F4Q1J1"/>
<feature type="compositionally biased region" description="Basic residues" evidence="1">
    <location>
        <begin position="101"/>
        <end position="112"/>
    </location>
</feature>
<name>F4Q1J1_CACFS</name>
<dbReference type="RefSeq" id="XP_004366596.1">
    <property type="nucleotide sequence ID" value="XM_004366539.1"/>
</dbReference>
<feature type="region of interest" description="Disordered" evidence="1">
    <location>
        <begin position="74"/>
        <end position="112"/>
    </location>
</feature>
<feature type="signal peptide" evidence="2">
    <location>
        <begin position="1"/>
        <end position="23"/>
    </location>
</feature>
<accession>F4Q1J1</accession>
<dbReference type="OMA" id="ECIPKIM"/>
<reference evidence="4" key="1">
    <citation type="journal article" date="2011" name="Genome Res.">
        <title>Phylogeny-wide analysis of social amoeba genomes highlights ancient origins for complex intercellular communication.</title>
        <authorList>
            <person name="Heidel A.J."/>
            <person name="Lawal H.M."/>
            <person name="Felder M."/>
            <person name="Schilde C."/>
            <person name="Helps N.R."/>
            <person name="Tunggal B."/>
            <person name="Rivero F."/>
            <person name="John U."/>
            <person name="Schleicher M."/>
            <person name="Eichinger L."/>
            <person name="Platzer M."/>
            <person name="Noegel A.A."/>
            <person name="Schaap P."/>
            <person name="Gloeckner G."/>
        </authorList>
    </citation>
    <scope>NUCLEOTIDE SEQUENCE [LARGE SCALE GENOMIC DNA]</scope>
    <source>
        <strain evidence="4">SH3</strain>
    </source>
</reference>
<dbReference type="Proteomes" id="UP000007797">
    <property type="component" value="Unassembled WGS sequence"/>
</dbReference>
<sequence>MYSNLNIISLLSLVMDLTVRIKCKICGSEESTSIEEFRLHGINHCIPSVARYFGLTRLDNLSKLLLLDQQLQQQQQQQQQQHHDEITSMVEEEEDNQHDIVKKRKRDHQHNN</sequence>
<keyword evidence="2" id="KW-0732">Signal</keyword>
<proteinExistence type="predicted"/>
<evidence type="ECO:0000256" key="2">
    <source>
        <dbReference type="SAM" id="SignalP"/>
    </source>
</evidence>
<feature type="chain" id="PRO_5003313610" evidence="2">
    <location>
        <begin position="24"/>
        <end position="112"/>
    </location>
</feature>
<evidence type="ECO:0000256" key="1">
    <source>
        <dbReference type="SAM" id="MobiDB-lite"/>
    </source>
</evidence>
<evidence type="ECO:0000313" key="4">
    <source>
        <dbReference type="Proteomes" id="UP000007797"/>
    </source>
</evidence>
<keyword evidence="4" id="KW-1185">Reference proteome</keyword>
<dbReference type="GeneID" id="14870666"/>
<dbReference type="EMBL" id="GL883018">
    <property type="protein sequence ID" value="EGG18692.1"/>
    <property type="molecule type" value="Genomic_DNA"/>
</dbReference>
<evidence type="ECO:0000313" key="3">
    <source>
        <dbReference type="EMBL" id="EGG18692.1"/>
    </source>
</evidence>
<dbReference type="KEGG" id="dfa:DFA_04188"/>
<organism evidence="3 4">
    <name type="scientific">Cavenderia fasciculata</name>
    <name type="common">Slime mold</name>
    <name type="synonym">Dictyostelium fasciculatum</name>
    <dbReference type="NCBI Taxonomy" id="261658"/>
    <lineage>
        <taxon>Eukaryota</taxon>
        <taxon>Amoebozoa</taxon>
        <taxon>Evosea</taxon>
        <taxon>Eumycetozoa</taxon>
        <taxon>Dictyostelia</taxon>
        <taxon>Acytosteliales</taxon>
        <taxon>Cavenderiaceae</taxon>
        <taxon>Cavenderia</taxon>
    </lineage>
</organism>
<gene>
    <name evidence="3" type="ORF">DFA_04188</name>
</gene>
<protein>
    <submittedName>
        <fullName evidence="3">Uncharacterized protein</fullName>
    </submittedName>
</protein>